<keyword evidence="1" id="KW-0805">Transcription regulation</keyword>
<dbReference type="PROSITE" id="PS01124">
    <property type="entry name" value="HTH_ARAC_FAMILY_2"/>
    <property type="match status" value="1"/>
</dbReference>
<organism evidence="5 6">
    <name type="scientific">Actinophytocola oryzae</name>
    <dbReference type="NCBI Taxonomy" id="502181"/>
    <lineage>
        <taxon>Bacteria</taxon>
        <taxon>Bacillati</taxon>
        <taxon>Actinomycetota</taxon>
        <taxon>Actinomycetes</taxon>
        <taxon>Pseudonocardiales</taxon>
        <taxon>Pseudonocardiaceae</taxon>
    </lineage>
</organism>
<dbReference type="PANTHER" id="PTHR46796">
    <property type="entry name" value="HTH-TYPE TRANSCRIPTIONAL ACTIVATOR RHAS-RELATED"/>
    <property type="match status" value="1"/>
</dbReference>
<dbReference type="SMART" id="SM00342">
    <property type="entry name" value="HTH_ARAC"/>
    <property type="match status" value="1"/>
</dbReference>
<keyword evidence="2 5" id="KW-0238">DNA-binding</keyword>
<protein>
    <submittedName>
        <fullName evidence="5">AraC-like DNA-binding protein</fullName>
    </submittedName>
</protein>
<sequence>MHALSEHPATRLERDSALAAWLQAVATRHATARAVTLSGSDREFRLACDYLAENAERSVSLDELAAVAGTGKFRLVKLFRDRTGLPPHALQIAHRVRRARRLLEGGHTAAEAAALTGFTDRSHLHRHFRRSLGFTPGQYQRLFATTQW</sequence>
<comment type="caution">
    <text evidence="5">The sequence shown here is derived from an EMBL/GenBank/DDBJ whole genome shotgun (WGS) entry which is preliminary data.</text>
</comment>
<dbReference type="OrthoDB" id="2060755at2"/>
<dbReference type="GO" id="GO:0043565">
    <property type="term" value="F:sequence-specific DNA binding"/>
    <property type="evidence" value="ECO:0007669"/>
    <property type="project" value="InterPro"/>
</dbReference>
<dbReference type="PANTHER" id="PTHR46796:SF2">
    <property type="entry name" value="TRANSCRIPTIONAL REGULATORY PROTEIN"/>
    <property type="match status" value="1"/>
</dbReference>
<keyword evidence="3" id="KW-0804">Transcription</keyword>
<feature type="domain" description="HTH araC/xylS-type" evidence="4">
    <location>
        <begin position="45"/>
        <end position="142"/>
    </location>
</feature>
<dbReference type="Proteomes" id="UP000294927">
    <property type="component" value="Unassembled WGS sequence"/>
</dbReference>
<keyword evidence="6" id="KW-1185">Reference proteome</keyword>
<proteinExistence type="predicted"/>
<evidence type="ECO:0000313" key="6">
    <source>
        <dbReference type="Proteomes" id="UP000294927"/>
    </source>
</evidence>
<name>A0A4R7VL32_9PSEU</name>
<evidence type="ECO:0000313" key="5">
    <source>
        <dbReference type="EMBL" id="TDV49985.1"/>
    </source>
</evidence>
<dbReference type="Gene3D" id="1.10.10.60">
    <property type="entry name" value="Homeodomain-like"/>
    <property type="match status" value="2"/>
</dbReference>
<evidence type="ECO:0000259" key="4">
    <source>
        <dbReference type="PROSITE" id="PS01124"/>
    </source>
</evidence>
<dbReference type="GO" id="GO:0003700">
    <property type="term" value="F:DNA-binding transcription factor activity"/>
    <property type="evidence" value="ECO:0007669"/>
    <property type="project" value="InterPro"/>
</dbReference>
<dbReference type="EMBL" id="SOCP01000007">
    <property type="protein sequence ID" value="TDV49985.1"/>
    <property type="molecule type" value="Genomic_DNA"/>
</dbReference>
<dbReference type="InterPro" id="IPR018060">
    <property type="entry name" value="HTH_AraC"/>
</dbReference>
<dbReference type="Pfam" id="PF12833">
    <property type="entry name" value="HTH_18"/>
    <property type="match status" value="1"/>
</dbReference>
<evidence type="ECO:0000256" key="1">
    <source>
        <dbReference type="ARBA" id="ARBA00023015"/>
    </source>
</evidence>
<reference evidence="5 6" key="1">
    <citation type="submission" date="2019-03" db="EMBL/GenBank/DDBJ databases">
        <title>Genomic Encyclopedia of Archaeal and Bacterial Type Strains, Phase II (KMG-II): from individual species to whole genera.</title>
        <authorList>
            <person name="Goeker M."/>
        </authorList>
    </citation>
    <scope>NUCLEOTIDE SEQUENCE [LARGE SCALE GENOMIC DNA]</scope>
    <source>
        <strain evidence="5 6">DSM 45499</strain>
    </source>
</reference>
<dbReference type="InterPro" id="IPR050204">
    <property type="entry name" value="AraC_XylS_family_regulators"/>
</dbReference>
<accession>A0A4R7VL32</accession>
<gene>
    <name evidence="5" type="ORF">CLV71_107333</name>
</gene>
<evidence type="ECO:0000256" key="2">
    <source>
        <dbReference type="ARBA" id="ARBA00023125"/>
    </source>
</evidence>
<dbReference type="AlphaFoldDB" id="A0A4R7VL32"/>
<dbReference type="InterPro" id="IPR009057">
    <property type="entry name" value="Homeodomain-like_sf"/>
</dbReference>
<dbReference type="RefSeq" id="WP_133904655.1">
    <property type="nucleotide sequence ID" value="NZ_SOCP01000007.1"/>
</dbReference>
<dbReference type="SUPFAM" id="SSF46689">
    <property type="entry name" value="Homeodomain-like"/>
    <property type="match status" value="2"/>
</dbReference>
<evidence type="ECO:0000256" key="3">
    <source>
        <dbReference type="ARBA" id="ARBA00023163"/>
    </source>
</evidence>